<dbReference type="AlphaFoldDB" id="A0A1R3VI66"/>
<protein>
    <recommendedName>
        <fullName evidence="1">DUF6894 domain-containing protein</fullName>
    </recommendedName>
</protein>
<reference evidence="3" key="1">
    <citation type="submission" date="2017-01" db="EMBL/GenBank/DDBJ databases">
        <authorList>
            <person name="Brunel B."/>
        </authorList>
    </citation>
    <scope>NUCLEOTIDE SEQUENCE [LARGE SCALE GENOMIC DNA]</scope>
</reference>
<proteinExistence type="predicted"/>
<dbReference type="Proteomes" id="UP000188388">
    <property type="component" value="Unassembled WGS sequence"/>
</dbReference>
<feature type="domain" description="DUF6894" evidence="1">
    <location>
        <begin position="11"/>
        <end position="79"/>
    </location>
</feature>
<accession>A0A1R3VI66</accession>
<gene>
    <name evidence="2" type="ORF">BQ8794_70537</name>
</gene>
<sequence>MIASGFPKMQRFYFDVYDSDGPETDTEGQLLETPERARREALRILHDIAHDEMPDVNLVTITVKIRTDGDRQIFEVSLTLTSDWSR</sequence>
<organism evidence="2 3">
    <name type="scientific">Mesorhizobium prunaredense</name>
    <dbReference type="NCBI Taxonomy" id="1631249"/>
    <lineage>
        <taxon>Bacteria</taxon>
        <taxon>Pseudomonadati</taxon>
        <taxon>Pseudomonadota</taxon>
        <taxon>Alphaproteobacteria</taxon>
        <taxon>Hyphomicrobiales</taxon>
        <taxon>Phyllobacteriaceae</taxon>
        <taxon>Mesorhizobium</taxon>
    </lineage>
</organism>
<name>A0A1R3VI66_9HYPH</name>
<evidence type="ECO:0000313" key="3">
    <source>
        <dbReference type="Proteomes" id="UP000188388"/>
    </source>
</evidence>
<dbReference type="EMBL" id="FTPD01000067">
    <property type="protein sequence ID" value="SIT59607.1"/>
    <property type="molecule type" value="Genomic_DNA"/>
</dbReference>
<dbReference type="InterPro" id="IPR054189">
    <property type="entry name" value="DUF6894"/>
</dbReference>
<dbReference type="Pfam" id="PF21834">
    <property type="entry name" value="DUF6894"/>
    <property type="match status" value="1"/>
</dbReference>
<evidence type="ECO:0000313" key="2">
    <source>
        <dbReference type="EMBL" id="SIT59607.1"/>
    </source>
</evidence>
<evidence type="ECO:0000259" key="1">
    <source>
        <dbReference type="Pfam" id="PF21834"/>
    </source>
</evidence>
<keyword evidence="3" id="KW-1185">Reference proteome</keyword>